<dbReference type="EMBL" id="KQ992423">
    <property type="protein sequence ID" value="KZV50424.1"/>
    <property type="molecule type" value="Genomic_DNA"/>
</dbReference>
<gene>
    <name evidence="2" type="ORF">F511_09482</name>
</gene>
<protein>
    <submittedName>
        <fullName evidence="2">Uncharacterized protein</fullName>
    </submittedName>
</protein>
<reference evidence="2 3" key="1">
    <citation type="journal article" date="2015" name="Proc. Natl. Acad. Sci. U.S.A.">
        <title>The resurrection genome of Boea hygrometrica: A blueprint for survival of dehydration.</title>
        <authorList>
            <person name="Xiao L."/>
            <person name="Yang G."/>
            <person name="Zhang L."/>
            <person name="Yang X."/>
            <person name="Zhao S."/>
            <person name="Ji Z."/>
            <person name="Zhou Q."/>
            <person name="Hu M."/>
            <person name="Wang Y."/>
            <person name="Chen M."/>
            <person name="Xu Y."/>
            <person name="Jin H."/>
            <person name="Xiao X."/>
            <person name="Hu G."/>
            <person name="Bao F."/>
            <person name="Hu Y."/>
            <person name="Wan P."/>
            <person name="Li L."/>
            <person name="Deng X."/>
            <person name="Kuang T."/>
            <person name="Xiang C."/>
            <person name="Zhu J.K."/>
            <person name="Oliver M.J."/>
            <person name="He Y."/>
        </authorList>
    </citation>
    <scope>NUCLEOTIDE SEQUENCE [LARGE SCALE GENOMIC DNA]</scope>
    <source>
        <strain evidence="3">cv. XS01</strain>
    </source>
</reference>
<feature type="region of interest" description="Disordered" evidence="1">
    <location>
        <begin position="23"/>
        <end position="75"/>
    </location>
</feature>
<sequence length="87" mass="9415">MCEPSHVPLRDAHFPAFVLSAPATMAGAPPSGPPQVQPVPTRPATAPTEVYSARTMDDERATHPTQRTERSPRPALFLARTSLHFDA</sequence>
<accession>A0A2Z7D099</accession>
<evidence type="ECO:0000313" key="3">
    <source>
        <dbReference type="Proteomes" id="UP000250235"/>
    </source>
</evidence>
<keyword evidence="3" id="KW-1185">Reference proteome</keyword>
<evidence type="ECO:0000256" key="1">
    <source>
        <dbReference type="SAM" id="MobiDB-lite"/>
    </source>
</evidence>
<feature type="compositionally biased region" description="Basic and acidic residues" evidence="1">
    <location>
        <begin position="55"/>
        <end position="72"/>
    </location>
</feature>
<dbReference type="AlphaFoldDB" id="A0A2Z7D099"/>
<name>A0A2Z7D099_9LAMI</name>
<feature type="compositionally biased region" description="Pro residues" evidence="1">
    <location>
        <begin position="30"/>
        <end position="41"/>
    </location>
</feature>
<evidence type="ECO:0000313" key="2">
    <source>
        <dbReference type="EMBL" id="KZV50424.1"/>
    </source>
</evidence>
<proteinExistence type="predicted"/>
<organism evidence="2 3">
    <name type="scientific">Dorcoceras hygrometricum</name>
    <dbReference type="NCBI Taxonomy" id="472368"/>
    <lineage>
        <taxon>Eukaryota</taxon>
        <taxon>Viridiplantae</taxon>
        <taxon>Streptophyta</taxon>
        <taxon>Embryophyta</taxon>
        <taxon>Tracheophyta</taxon>
        <taxon>Spermatophyta</taxon>
        <taxon>Magnoliopsida</taxon>
        <taxon>eudicotyledons</taxon>
        <taxon>Gunneridae</taxon>
        <taxon>Pentapetalae</taxon>
        <taxon>asterids</taxon>
        <taxon>lamiids</taxon>
        <taxon>Lamiales</taxon>
        <taxon>Gesneriaceae</taxon>
        <taxon>Didymocarpoideae</taxon>
        <taxon>Trichosporeae</taxon>
        <taxon>Loxocarpinae</taxon>
        <taxon>Dorcoceras</taxon>
    </lineage>
</organism>
<dbReference type="Proteomes" id="UP000250235">
    <property type="component" value="Unassembled WGS sequence"/>
</dbReference>